<dbReference type="PANTHER" id="PTHR30576">
    <property type="entry name" value="COLANIC BIOSYNTHESIS UDP-GLUCOSE LIPID CARRIER TRANSFERASE"/>
    <property type="match status" value="1"/>
</dbReference>
<feature type="transmembrane region" description="Helical" evidence="7">
    <location>
        <begin position="90"/>
        <end position="112"/>
    </location>
</feature>
<dbReference type="Pfam" id="PF13727">
    <property type="entry name" value="CoA_binding_3"/>
    <property type="match status" value="1"/>
</dbReference>
<dbReference type="NCBIfam" id="TIGR03025">
    <property type="entry name" value="EPS_sugtrans"/>
    <property type="match status" value="1"/>
</dbReference>
<protein>
    <submittedName>
        <fullName evidence="9">Exopolysaccharide biosynthesis polyprenyl glycosylphosphotransferase</fullName>
    </submittedName>
</protein>
<proteinExistence type="inferred from homology"/>
<comment type="subcellular location">
    <subcellularLocation>
        <location evidence="1">Membrane</location>
        <topology evidence="1">Multi-pass membrane protein</topology>
    </subcellularLocation>
</comment>
<evidence type="ECO:0000256" key="7">
    <source>
        <dbReference type="SAM" id="Phobius"/>
    </source>
</evidence>
<dbReference type="GO" id="GO:0016780">
    <property type="term" value="F:phosphotransferase activity, for other substituted phosphate groups"/>
    <property type="evidence" value="ECO:0007669"/>
    <property type="project" value="TreeGrafter"/>
</dbReference>
<accession>A0A1H5VAE4</accession>
<dbReference type="EMBL" id="FNUL01000010">
    <property type="protein sequence ID" value="SEF84174.1"/>
    <property type="molecule type" value="Genomic_DNA"/>
</dbReference>
<evidence type="ECO:0000256" key="4">
    <source>
        <dbReference type="ARBA" id="ARBA00022692"/>
    </source>
</evidence>
<evidence type="ECO:0000256" key="3">
    <source>
        <dbReference type="ARBA" id="ARBA00022679"/>
    </source>
</evidence>
<dbReference type="GO" id="GO:0016020">
    <property type="term" value="C:membrane"/>
    <property type="evidence" value="ECO:0007669"/>
    <property type="project" value="UniProtKB-SubCell"/>
</dbReference>
<comment type="similarity">
    <text evidence="2">Belongs to the bacterial sugar transferase family.</text>
</comment>
<evidence type="ECO:0000256" key="1">
    <source>
        <dbReference type="ARBA" id="ARBA00004141"/>
    </source>
</evidence>
<gene>
    <name evidence="9" type="ORF">SAMN05216537_11065</name>
</gene>
<evidence type="ECO:0000313" key="9">
    <source>
        <dbReference type="EMBL" id="SEF84174.1"/>
    </source>
</evidence>
<sequence>MGAKLGKIVGKSMYRRNGGANTNFVYMLTDILLGIFSYYIAAIINHYYLDEVSLFSDLWAVCLGIVIIYIMTNKDTRAYNVTTFFYRDRFVLFVTRSYLLSLAVNVLLPYLTHDRRIYENAFQLFFFVIIYFILLLINAMFNRYLVAKTHLLSQRSIMIGNKRDYTDFIHCMHRSNFNAEIVGFLSFDREQGKDANYLGNIDDLVEIIQNNNIDQIFIMSKHEKDIATIQNIMDICNVMGVTTRLILNVYKSNSIQRYVSSIGKYPVMTYHAVPLSMSTKFLKRLFDIIVSSILIVVTSPIVLIAAIAIKLDSKGPVFFKQRRVGKNGRIFDMYKLRSMCNDAEAKKKDLLKNNQMNNNLMFKMSDDPRITKVGRFIRKTSIDELPQLFNVLKGDMSLVGTRPPTVDEVSNYTQRHWKRLVIWPGITGNWQVNGRSKITDFEEVVDLDVEYIDNWTPSLDLKILLKTFVAVIGRNDAY</sequence>
<evidence type="ECO:0000256" key="6">
    <source>
        <dbReference type="ARBA" id="ARBA00023136"/>
    </source>
</evidence>
<dbReference type="AlphaFoldDB" id="A0A1H5VAE4"/>
<feature type="domain" description="Bacterial sugar transferase" evidence="8">
    <location>
        <begin position="283"/>
        <end position="472"/>
    </location>
</feature>
<dbReference type="InterPro" id="IPR017475">
    <property type="entry name" value="EPS_sugar_tfrase"/>
</dbReference>
<dbReference type="Gene3D" id="3.40.50.720">
    <property type="entry name" value="NAD(P)-binding Rossmann-like Domain"/>
    <property type="match status" value="1"/>
</dbReference>
<organism evidence="9 10">
    <name type="scientific">Lachnospira multipara</name>
    <dbReference type="NCBI Taxonomy" id="28051"/>
    <lineage>
        <taxon>Bacteria</taxon>
        <taxon>Bacillati</taxon>
        <taxon>Bacillota</taxon>
        <taxon>Clostridia</taxon>
        <taxon>Lachnospirales</taxon>
        <taxon>Lachnospiraceae</taxon>
        <taxon>Lachnospira</taxon>
    </lineage>
</organism>
<evidence type="ECO:0000256" key="5">
    <source>
        <dbReference type="ARBA" id="ARBA00022989"/>
    </source>
</evidence>
<dbReference type="RefSeq" id="WP_103952992.1">
    <property type="nucleotide sequence ID" value="NZ_FNUL01000010.1"/>
</dbReference>
<dbReference type="PANTHER" id="PTHR30576:SF10">
    <property type="entry name" value="SLL5057 PROTEIN"/>
    <property type="match status" value="1"/>
</dbReference>
<feature type="transmembrane region" description="Helical" evidence="7">
    <location>
        <begin position="124"/>
        <end position="146"/>
    </location>
</feature>
<evidence type="ECO:0000256" key="2">
    <source>
        <dbReference type="ARBA" id="ARBA00006464"/>
    </source>
</evidence>
<evidence type="ECO:0000313" key="10">
    <source>
        <dbReference type="Proteomes" id="UP000236726"/>
    </source>
</evidence>
<keyword evidence="5 7" id="KW-1133">Transmembrane helix</keyword>
<feature type="transmembrane region" description="Helical" evidence="7">
    <location>
        <begin position="285"/>
        <end position="309"/>
    </location>
</feature>
<keyword evidence="4 7" id="KW-0812">Transmembrane</keyword>
<dbReference type="InterPro" id="IPR003362">
    <property type="entry name" value="Bact_transf"/>
</dbReference>
<keyword evidence="6 7" id="KW-0472">Membrane</keyword>
<feature type="transmembrane region" description="Helical" evidence="7">
    <location>
        <begin position="52"/>
        <end position="70"/>
    </location>
</feature>
<keyword evidence="3 9" id="KW-0808">Transferase</keyword>
<dbReference type="Proteomes" id="UP000236726">
    <property type="component" value="Unassembled WGS sequence"/>
</dbReference>
<keyword evidence="10" id="KW-1185">Reference proteome</keyword>
<name>A0A1H5VAE4_9FIRM</name>
<evidence type="ECO:0000259" key="8">
    <source>
        <dbReference type="Pfam" id="PF02397"/>
    </source>
</evidence>
<dbReference type="Pfam" id="PF02397">
    <property type="entry name" value="Bac_transf"/>
    <property type="match status" value="1"/>
</dbReference>
<reference evidence="9 10" key="1">
    <citation type="submission" date="2016-10" db="EMBL/GenBank/DDBJ databases">
        <authorList>
            <person name="de Groot N.N."/>
        </authorList>
    </citation>
    <scope>NUCLEOTIDE SEQUENCE [LARGE SCALE GENOMIC DNA]</scope>
    <source>
        <strain evidence="9 10">D15d</strain>
    </source>
</reference>
<feature type="transmembrane region" description="Helical" evidence="7">
    <location>
        <begin position="21"/>
        <end position="40"/>
    </location>
</feature>